<dbReference type="AlphaFoldDB" id="X1KYA6"/>
<dbReference type="EMBL" id="BARU01048304">
    <property type="protein sequence ID" value="GAH95159.1"/>
    <property type="molecule type" value="Genomic_DNA"/>
</dbReference>
<organism evidence="1">
    <name type="scientific">marine sediment metagenome</name>
    <dbReference type="NCBI Taxonomy" id="412755"/>
    <lineage>
        <taxon>unclassified sequences</taxon>
        <taxon>metagenomes</taxon>
        <taxon>ecological metagenomes</taxon>
    </lineage>
</organism>
<accession>X1KYA6</accession>
<feature type="non-terminal residue" evidence="1">
    <location>
        <position position="1"/>
    </location>
</feature>
<proteinExistence type="predicted"/>
<reference evidence="1" key="1">
    <citation type="journal article" date="2014" name="Front. Microbiol.">
        <title>High frequency of phylogenetically diverse reductive dehalogenase-homologous genes in deep subseafloor sedimentary metagenomes.</title>
        <authorList>
            <person name="Kawai M."/>
            <person name="Futagami T."/>
            <person name="Toyoda A."/>
            <person name="Takaki Y."/>
            <person name="Nishi S."/>
            <person name="Hori S."/>
            <person name="Arai W."/>
            <person name="Tsubouchi T."/>
            <person name="Morono Y."/>
            <person name="Uchiyama I."/>
            <person name="Ito T."/>
            <person name="Fujiyama A."/>
            <person name="Inagaki F."/>
            <person name="Takami H."/>
        </authorList>
    </citation>
    <scope>NUCLEOTIDE SEQUENCE</scope>
    <source>
        <strain evidence="1">Expedition CK06-06</strain>
    </source>
</reference>
<gene>
    <name evidence="1" type="ORF">S03H2_71873</name>
</gene>
<feature type="non-terminal residue" evidence="1">
    <location>
        <position position="79"/>
    </location>
</feature>
<protein>
    <submittedName>
        <fullName evidence="1">Uncharacterized protein</fullName>
    </submittedName>
</protein>
<name>X1KYA6_9ZZZZ</name>
<sequence length="79" mass="9655">DMTQPRINEEELQEYRNLFTESKNEDGLIIIWNDDDLSSFKLYKDKIYSPIEKFKVKPLTQLLDKEIKFRKRFIDLIEK</sequence>
<comment type="caution">
    <text evidence="1">The sequence shown here is derived from an EMBL/GenBank/DDBJ whole genome shotgun (WGS) entry which is preliminary data.</text>
</comment>
<evidence type="ECO:0000313" key="1">
    <source>
        <dbReference type="EMBL" id="GAH95159.1"/>
    </source>
</evidence>